<keyword evidence="7" id="KW-0788">Thiol protease</keyword>
<evidence type="ECO:0000256" key="5">
    <source>
        <dbReference type="ARBA" id="ARBA00022786"/>
    </source>
</evidence>
<comment type="caution">
    <text evidence="9">The sequence shown here is derived from an EMBL/GenBank/DDBJ whole genome shotgun (WGS) entry which is preliminary data.</text>
</comment>
<dbReference type="GO" id="GO:0005829">
    <property type="term" value="C:cytosol"/>
    <property type="evidence" value="ECO:0007669"/>
    <property type="project" value="TreeGrafter"/>
</dbReference>
<dbReference type="InterPro" id="IPR038765">
    <property type="entry name" value="Papain-like_cys_pep_sf"/>
</dbReference>
<dbReference type="GO" id="GO:0005634">
    <property type="term" value="C:nucleus"/>
    <property type="evidence" value="ECO:0007669"/>
    <property type="project" value="TreeGrafter"/>
</dbReference>
<dbReference type="PROSITE" id="PS50235">
    <property type="entry name" value="USP_3"/>
    <property type="match status" value="1"/>
</dbReference>
<dbReference type="GO" id="GO:0004843">
    <property type="term" value="F:cysteine-type deubiquitinase activity"/>
    <property type="evidence" value="ECO:0007669"/>
    <property type="project" value="UniProtKB-EC"/>
</dbReference>
<dbReference type="EC" id="3.4.19.12" evidence="3"/>
<evidence type="ECO:0000313" key="10">
    <source>
        <dbReference type="Proteomes" id="UP001337655"/>
    </source>
</evidence>
<evidence type="ECO:0000256" key="2">
    <source>
        <dbReference type="ARBA" id="ARBA00009085"/>
    </source>
</evidence>
<dbReference type="Proteomes" id="UP001337655">
    <property type="component" value="Unassembled WGS sequence"/>
</dbReference>
<evidence type="ECO:0000256" key="1">
    <source>
        <dbReference type="ARBA" id="ARBA00000707"/>
    </source>
</evidence>
<accession>A0AAV9PIU8</accession>
<evidence type="ECO:0000313" key="9">
    <source>
        <dbReference type="EMBL" id="KAK5172520.1"/>
    </source>
</evidence>
<dbReference type="InterPro" id="IPR001394">
    <property type="entry name" value="Peptidase_C19_UCH"/>
</dbReference>
<keyword evidence="10" id="KW-1185">Reference proteome</keyword>
<evidence type="ECO:0000256" key="6">
    <source>
        <dbReference type="ARBA" id="ARBA00022801"/>
    </source>
</evidence>
<keyword evidence="6" id="KW-0378">Hydrolase</keyword>
<comment type="catalytic activity">
    <reaction evidence="1">
        <text>Thiol-dependent hydrolysis of ester, thioester, amide, peptide and isopeptide bonds formed by the C-terminal Gly of ubiquitin (a 76-residue protein attached to proteins as an intracellular targeting signal).</text>
        <dbReference type="EC" id="3.4.19.12"/>
    </reaction>
</comment>
<evidence type="ECO:0000256" key="3">
    <source>
        <dbReference type="ARBA" id="ARBA00012759"/>
    </source>
</evidence>
<comment type="similarity">
    <text evidence="2">Belongs to the peptidase C19 family.</text>
</comment>
<feature type="domain" description="USP" evidence="8">
    <location>
        <begin position="75"/>
        <end position="331"/>
    </location>
</feature>
<dbReference type="GO" id="GO:0016579">
    <property type="term" value="P:protein deubiquitination"/>
    <property type="evidence" value="ECO:0007669"/>
    <property type="project" value="InterPro"/>
</dbReference>
<dbReference type="Pfam" id="PF00443">
    <property type="entry name" value="UCH"/>
    <property type="match status" value="1"/>
</dbReference>
<evidence type="ECO:0000259" key="8">
    <source>
        <dbReference type="PROSITE" id="PS50235"/>
    </source>
</evidence>
<keyword evidence="5" id="KW-0833">Ubl conjugation pathway</keyword>
<organism evidence="9 10">
    <name type="scientific">Saxophila tyrrhenica</name>
    <dbReference type="NCBI Taxonomy" id="1690608"/>
    <lineage>
        <taxon>Eukaryota</taxon>
        <taxon>Fungi</taxon>
        <taxon>Dikarya</taxon>
        <taxon>Ascomycota</taxon>
        <taxon>Pezizomycotina</taxon>
        <taxon>Dothideomycetes</taxon>
        <taxon>Dothideomycetidae</taxon>
        <taxon>Mycosphaerellales</taxon>
        <taxon>Extremaceae</taxon>
        <taxon>Saxophila</taxon>
    </lineage>
</organism>
<gene>
    <name evidence="9" type="ORF">LTR77_002640</name>
</gene>
<dbReference type="RefSeq" id="XP_064661238.1">
    <property type="nucleotide sequence ID" value="XM_064799899.1"/>
</dbReference>
<dbReference type="GeneID" id="89923987"/>
<dbReference type="AlphaFoldDB" id="A0AAV9PIU8"/>
<reference evidence="9 10" key="1">
    <citation type="submission" date="2023-08" db="EMBL/GenBank/DDBJ databases">
        <title>Black Yeasts Isolated from many extreme environments.</title>
        <authorList>
            <person name="Coleine C."/>
            <person name="Stajich J.E."/>
            <person name="Selbmann L."/>
        </authorList>
    </citation>
    <scope>NUCLEOTIDE SEQUENCE [LARGE SCALE GENOMIC DNA]</scope>
    <source>
        <strain evidence="9 10">CCFEE 5935</strain>
    </source>
</reference>
<evidence type="ECO:0000256" key="4">
    <source>
        <dbReference type="ARBA" id="ARBA00022670"/>
    </source>
</evidence>
<dbReference type="PANTHER" id="PTHR24006:SF758">
    <property type="entry name" value="UBIQUITIN CARBOXYL-TERMINAL HYDROLASE 36"/>
    <property type="match status" value="1"/>
</dbReference>
<dbReference type="InterPro" id="IPR050164">
    <property type="entry name" value="Peptidase_C19"/>
</dbReference>
<dbReference type="EMBL" id="JAVRRT010000004">
    <property type="protein sequence ID" value="KAK5172520.1"/>
    <property type="molecule type" value="Genomic_DNA"/>
</dbReference>
<dbReference type="SUPFAM" id="SSF54001">
    <property type="entry name" value="Cysteine proteinases"/>
    <property type="match status" value="1"/>
</dbReference>
<proteinExistence type="inferred from homology"/>
<dbReference type="GO" id="GO:0006508">
    <property type="term" value="P:proteolysis"/>
    <property type="evidence" value="ECO:0007669"/>
    <property type="project" value="UniProtKB-KW"/>
</dbReference>
<dbReference type="InterPro" id="IPR028889">
    <property type="entry name" value="USP"/>
</dbReference>
<dbReference type="PANTHER" id="PTHR24006">
    <property type="entry name" value="UBIQUITIN CARBOXYL-TERMINAL HYDROLASE"/>
    <property type="match status" value="1"/>
</dbReference>
<protein>
    <recommendedName>
        <fullName evidence="3">ubiquitinyl hydrolase 1</fullName>
        <ecNumber evidence="3">3.4.19.12</ecNumber>
    </recommendedName>
</protein>
<dbReference type="Gene3D" id="3.90.70.10">
    <property type="entry name" value="Cysteine proteinases"/>
    <property type="match status" value="1"/>
</dbReference>
<name>A0AAV9PIU8_9PEZI</name>
<keyword evidence="4" id="KW-0645">Protease</keyword>
<sequence length="331" mass="37332">MAANPHDGTTRSGRIYTIPFAFPSATTAAAPTPTQPQSAALARAQVDPKSKPWKVIKGAGRVTKFPSGLRYRRPARLHNPHHYCYRRSLLQCLAHLPAVYNYLGAIPHQKTCDLRVRRCTVCALQTFVNKYWNEKHRTSFPHRAAHLLDRAIWHDGPGNGFPDATTTRQGDPHEFFLFLQDRLDENEHRLSNRLNLLFNVHRDFAWTCEDCGGINSGQMPVAYDLKLDMAQSKDWVADLDNYIMNEFTGGYGLDASCQLPACTAQLLGAKERVPTYEITQSPEVLVATFTRQEYAIEEEEGTGEVVMTQTKIKLHVDYPEHLDLSSYTADG</sequence>
<evidence type="ECO:0000256" key="7">
    <source>
        <dbReference type="ARBA" id="ARBA00022807"/>
    </source>
</evidence>